<feature type="transmembrane region" description="Helical" evidence="5">
    <location>
        <begin position="43"/>
        <end position="61"/>
    </location>
</feature>
<accession>A0A9W8W449</accession>
<keyword evidence="4 5" id="KW-0472">Membrane</keyword>
<feature type="transmembrane region" description="Helical" evidence="5">
    <location>
        <begin position="251"/>
        <end position="269"/>
    </location>
</feature>
<dbReference type="InterPro" id="IPR036259">
    <property type="entry name" value="MFS_trans_sf"/>
</dbReference>
<keyword evidence="2 5" id="KW-0812">Transmembrane</keyword>
<evidence type="ECO:0000256" key="5">
    <source>
        <dbReference type="SAM" id="Phobius"/>
    </source>
</evidence>
<keyword evidence="7" id="KW-1185">Reference proteome</keyword>
<comment type="subcellular location">
    <subcellularLocation>
        <location evidence="1">Membrane</location>
        <topology evidence="1">Multi-pass membrane protein</topology>
    </subcellularLocation>
</comment>
<protein>
    <submittedName>
        <fullName evidence="6">Uncharacterized protein</fullName>
    </submittedName>
</protein>
<name>A0A9W8W449_9HYPO</name>
<dbReference type="OrthoDB" id="2241241at2759"/>
<dbReference type="EMBL" id="JAPEUR010000436">
    <property type="protein sequence ID" value="KAJ4309421.1"/>
    <property type="molecule type" value="Genomic_DNA"/>
</dbReference>
<evidence type="ECO:0000256" key="4">
    <source>
        <dbReference type="ARBA" id="ARBA00023136"/>
    </source>
</evidence>
<gene>
    <name evidence="6" type="ORF">N0V84_011511</name>
</gene>
<evidence type="ECO:0000313" key="6">
    <source>
        <dbReference type="EMBL" id="KAJ4309421.1"/>
    </source>
</evidence>
<dbReference type="PANTHER" id="PTHR23501:SF87">
    <property type="entry name" value="SIDEROPHORE IRON TRANSPORTER 2"/>
    <property type="match status" value="1"/>
</dbReference>
<evidence type="ECO:0000256" key="3">
    <source>
        <dbReference type="ARBA" id="ARBA00022989"/>
    </source>
</evidence>
<feature type="transmembrane region" description="Helical" evidence="5">
    <location>
        <begin position="457"/>
        <end position="477"/>
    </location>
</feature>
<evidence type="ECO:0000256" key="2">
    <source>
        <dbReference type="ARBA" id="ARBA00022692"/>
    </source>
</evidence>
<feature type="transmembrane region" description="Helical" evidence="5">
    <location>
        <begin position="159"/>
        <end position="180"/>
    </location>
</feature>
<proteinExistence type="predicted"/>
<dbReference type="SUPFAM" id="SSF103473">
    <property type="entry name" value="MFS general substrate transporter"/>
    <property type="match status" value="1"/>
</dbReference>
<dbReference type="PANTHER" id="PTHR23501">
    <property type="entry name" value="MAJOR FACILITATOR SUPERFAMILY"/>
    <property type="match status" value="1"/>
</dbReference>
<dbReference type="GO" id="GO:0015343">
    <property type="term" value="F:siderophore-iron transmembrane transporter activity"/>
    <property type="evidence" value="ECO:0007669"/>
    <property type="project" value="TreeGrafter"/>
</dbReference>
<sequence>MADNVTRPEPEPVDDKNLETQEVRNDDAASKAMILKNAWSRTSLAIAFLSLFLTTLVITFSDYSGLVLESYVTSEFRSHSAMSSARVVMNITRIVAYPVIAKLSDTAGLFDAIGATGFTLVQQAFLADATNLVDRAFSSTVPESITTIPALYLGTIMGYGTWAIVTPIVAVPLIITISILQKRAKKHGLQVKTFSAVAGYSPDSPMWKKVFHLIWTEIDFLGLILPIAGLSLILISVSLTGSLNPQRRKEGSFIAMLVVGAICFAAFLVWDLKYAQKPHIPWRMANKTVIAGCAIQMFDFLGYPLFTIFFPSYLQVAGQFSPGHATRIDNSLRVVFQISGLFVAVGMKYTKNAQYWILAGPNGDSRQVSVQAVVSRQEVAVVTGLFQAATSVGGALSTSISGAIWRKTLPTKLAYYLPEENRSNSTLIFQDIVTAKSYLPGTDARAAINPGYSESQMILAIVATCFCVPNLVIMFFMKNMKLDEEDEKDEKGIIRAIAKIEQQGEQ</sequence>
<reference evidence="6" key="1">
    <citation type="submission" date="2022-10" db="EMBL/GenBank/DDBJ databases">
        <title>Tapping the CABI collections for fungal endophytes: first genome assemblies for Collariella, Neodidymelliopsis, Ascochyta clinopodiicola, Didymella pomorum, Didymosphaeria variabile, Neocosmospora piperis and Neocucurbitaria cava.</title>
        <authorList>
            <person name="Hill R."/>
        </authorList>
    </citation>
    <scope>NUCLEOTIDE SEQUENCE</scope>
    <source>
        <strain evidence="6">IMI 366586</strain>
    </source>
</reference>
<organism evidence="6 7">
    <name type="scientific">Fusarium piperis</name>
    <dbReference type="NCBI Taxonomy" id="1435070"/>
    <lineage>
        <taxon>Eukaryota</taxon>
        <taxon>Fungi</taxon>
        <taxon>Dikarya</taxon>
        <taxon>Ascomycota</taxon>
        <taxon>Pezizomycotina</taxon>
        <taxon>Sordariomycetes</taxon>
        <taxon>Hypocreomycetidae</taxon>
        <taxon>Hypocreales</taxon>
        <taxon>Nectriaceae</taxon>
        <taxon>Fusarium</taxon>
        <taxon>Fusarium solani species complex</taxon>
    </lineage>
</organism>
<dbReference type="Proteomes" id="UP001140502">
    <property type="component" value="Unassembled WGS sequence"/>
</dbReference>
<dbReference type="GO" id="GO:0005886">
    <property type="term" value="C:plasma membrane"/>
    <property type="evidence" value="ECO:0007669"/>
    <property type="project" value="TreeGrafter"/>
</dbReference>
<comment type="caution">
    <text evidence="6">The sequence shown here is derived from an EMBL/GenBank/DDBJ whole genome shotgun (WGS) entry which is preliminary data.</text>
</comment>
<evidence type="ECO:0000313" key="7">
    <source>
        <dbReference type="Proteomes" id="UP001140502"/>
    </source>
</evidence>
<keyword evidence="3 5" id="KW-1133">Transmembrane helix</keyword>
<feature type="transmembrane region" description="Helical" evidence="5">
    <location>
        <begin position="289"/>
        <end position="310"/>
    </location>
</feature>
<feature type="transmembrane region" description="Helical" evidence="5">
    <location>
        <begin position="218"/>
        <end position="239"/>
    </location>
</feature>
<evidence type="ECO:0000256" key="1">
    <source>
        <dbReference type="ARBA" id="ARBA00004141"/>
    </source>
</evidence>
<dbReference type="AlphaFoldDB" id="A0A9W8W449"/>